<dbReference type="AlphaFoldDB" id="A0A7X0MDV0"/>
<evidence type="ECO:0000313" key="1">
    <source>
        <dbReference type="EMBL" id="MBB6486999.1"/>
    </source>
</evidence>
<reference evidence="1 2" key="1">
    <citation type="submission" date="2020-08" db="EMBL/GenBank/DDBJ databases">
        <title>Genomic Encyclopedia of Type Strains, Phase IV (KMG-V): Genome sequencing to study the core and pangenomes of soil and plant-associated prokaryotes.</title>
        <authorList>
            <person name="Whitman W."/>
        </authorList>
    </citation>
    <scope>NUCLEOTIDE SEQUENCE [LARGE SCALE GENOMIC DNA]</scope>
    <source>
        <strain evidence="1 2">SEMIA 4060</strain>
    </source>
</reference>
<dbReference type="GO" id="GO:0005975">
    <property type="term" value="P:carbohydrate metabolic process"/>
    <property type="evidence" value="ECO:0007669"/>
    <property type="project" value="InterPro"/>
</dbReference>
<keyword evidence="1" id="KW-0413">Isomerase</keyword>
<gene>
    <name evidence="1" type="ORF">GGD46_004299</name>
</gene>
<dbReference type="Proteomes" id="UP000565576">
    <property type="component" value="Unassembled WGS sequence"/>
</dbReference>
<comment type="caution">
    <text evidence="1">The sequence shown here is derived from an EMBL/GenBank/DDBJ whole genome shotgun (WGS) entry which is preliminary data.</text>
</comment>
<proteinExistence type="predicted"/>
<dbReference type="EMBL" id="JACHBG010000011">
    <property type="protein sequence ID" value="MBB6486999.1"/>
    <property type="molecule type" value="Genomic_DNA"/>
</dbReference>
<evidence type="ECO:0000313" key="2">
    <source>
        <dbReference type="Proteomes" id="UP000565576"/>
    </source>
</evidence>
<dbReference type="Gene3D" id="2.70.98.10">
    <property type="match status" value="1"/>
</dbReference>
<name>A0A7X0MDV0_9HYPH</name>
<dbReference type="InterPro" id="IPR014718">
    <property type="entry name" value="GH-type_carb-bd"/>
</dbReference>
<dbReference type="InterPro" id="IPR011013">
    <property type="entry name" value="Gal_mutarotase_sf_dom"/>
</dbReference>
<dbReference type="GO" id="GO:0030246">
    <property type="term" value="F:carbohydrate binding"/>
    <property type="evidence" value="ECO:0007669"/>
    <property type="project" value="InterPro"/>
</dbReference>
<protein>
    <submittedName>
        <fullName evidence="1">Aldose 1-epimerase</fullName>
        <ecNumber evidence="1">5.1.3.3</ecNumber>
    </submittedName>
</protein>
<dbReference type="SUPFAM" id="SSF74650">
    <property type="entry name" value="Galactose mutarotase-like"/>
    <property type="match status" value="1"/>
</dbReference>
<accession>A0A7X0MDV0</accession>
<dbReference type="Pfam" id="PF01263">
    <property type="entry name" value="Aldose_epim"/>
    <property type="match status" value="1"/>
</dbReference>
<dbReference type="CDD" id="cd09021">
    <property type="entry name" value="Aldose_epim_Ec_YphB"/>
    <property type="match status" value="1"/>
</dbReference>
<sequence length="295" mass="32728">MAITLDNDLARISIRPDLGAGAIGYDVYNGVAWQPIFRRVADGTEHPFQLSNVLLVPFSGRVSGGGFTFEGQFHAIERNISTEKYPIHGNAFAMPWSITGQTRESLTLELSAAGPGPFRYDAEMRYALEGPSLVMHLSVINRGIRLPFGVGFHPWFVRDRDTRLTASADEVWLERDDHLPAAKNAIAQHADMDFNEPRQLPNRWINNWFRGWDGNAQISWPGRGLNATITASEELDQYVVFSPSADADFFCFEPVSHPVDAFNLPGGAARHGMKVLEQDETITASMSIRPGKIGD</sequence>
<dbReference type="EC" id="5.1.3.3" evidence="1"/>
<organism evidence="1 2">
    <name type="scientific">Rhizobium lusitanum</name>
    <dbReference type="NCBI Taxonomy" id="293958"/>
    <lineage>
        <taxon>Bacteria</taxon>
        <taxon>Pseudomonadati</taxon>
        <taxon>Pseudomonadota</taxon>
        <taxon>Alphaproteobacteria</taxon>
        <taxon>Hyphomicrobiales</taxon>
        <taxon>Rhizobiaceae</taxon>
        <taxon>Rhizobium/Agrobacterium group</taxon>
        <taxon>Rhizobium</taxon>
    </lineage>
</organism>
<dbReference type="GO" id="GO:0004034">
    <property type="term" value="F:aldose 1-epimerase activity"/>
    <property type="evidence" value="ECO:0007669"/>
    <property type="project" value="UniProtKB-EC"/>
</dbReference>
<dbReference type="InterPro" id="IPR008183">
    <property type="entry name" value="Aldose_1/G6P_1-epimerase"/>
</dbReference>